<evidence type="ECO:0000313" key="2">
    <source>
        <dbReference type="EMBL" id="ORV43190.1"/>
    </source>
</evidence>
<proteinExistence type="predicted"/>
<dbReference type="OrthoDB" id="4731447at2"/>
<dbReference type="STRING" id="126673.AWC01_06735"/>
<evidence type="ECO:0000313" key="3">
    <source>
        <dbReference type="Proteomes" id="UP000193564"/>
    </source>
</evidence>
<reference evidence="1" key="3">
    <citation type="submission" date="2020-02" db="EMBL/GenBank/DDBJ databases">
        <authorList>
            <person name="Matsumoto Y."/>
            <person name="Motooka D."/>
            <person name="Nakamura S."/>
        </authorList>
    </citation>
    <scope>NUCLEOTIDE SEQUENCE</scope>
    <source>
        <strain evidence="1">JCM 12405</strain>
    </source>
</reference>
<name>A0A1X1TF83_9MYCO</name>
<dbReference type="AlphaFoldDB" id="A0A1X1TF83"/>
<dbReference type="RefSeq" id="WP_085189275.1">
    <property type="nucleotide sequence ID" value="NZ_AP022605.1"/>
</dbReference>
<evidence type="ECO:0000313" key="1">
    <source>
        <dbReference type="EMBL" id="BBZ08664.1"/>
    </source>
</evidence>
<accession>A0A1X1TF83</accession>
<protein>
    <submittedName>
        <fullName evidence="2">Toxin</fullName>
    </submittedName>
</protein>
<keyword evidence="3" id="KW-1185">Reference proteome</keyword>
<sequence>MITPGDIAPRRDTGHEAYVVILSNSIHLAADSGRLISCAFVPGRIPDAAMAMVVAVQQPEGAVLPELVQWLPTAALDEPIGNIGAQALRQTAALITALVT</sequence>
<reference evidence="1 4" key="2">
    <citation type="journal article" date="2019" name="Emerg. Microbes Infect.">
        <title>Comprehensive subspecies identification of 175 nontuberculous mycobacteria species based on 7547 genomic profiles.</title>
        <authorList>
            <person name="Matsumoto Y."/>
            <person name="Kinjo T."/>
            <person name="Motooka D."/>
            <person name="Nabeya D."/>
            <person name="Jung N."/>
            <person name="Uechi K."/>
            <person name="Horii T."/>
            <person name="Iida T."/>
            <person name="Fujita J."/>
            <person name="Nakamura S."/>
        </authorList>
    </citation>
    <scope>NUCLEOTIDE SEQUENCE [LARGE SCALE GENOMIC DNA]</scope>
    <source>
        <strain evidence="1 4">JCM 12405</strain>
    </source>
</reference>
<dbReference type="Proteomes" id="UP000467201">
    <property type="component" value="Chromosome"/>
</dbReference>
<dbReference type="EMBL" id="AP022605">
    <property type="protein sequence ID" value="BBZ08664.1"/>
    <property type="molecule type" value="Genomic_DNA"/>
</dbReference>
<dbReference type="KEGG" id="mdr:MDOR_28330"/>
<reference evidence="2 3" key="1">
    <citation type="submission" date="2016-01" db="EMBL/GenBank/DDBJ databases">
        <title>The new phylogeny of the genus Mycobacterium.</title>
        <authorList>
            <person name="Tarcisio F."/>
            <person name="Conor M."/>
            <person name="Antonella G."/>
            <person name="Elisabetta G."/>
            <person name="Giulia F.S."/>
            <person name="Sara T."/>
            <person name="Anna F."/>
            <person name="Clotilde B."/>
            <person name="Roberto B."/>
            <person name="Veronica D.S."/>
            <person name="Fabio R."/>
            <person name="Monica P."/>
            <person name="Olivier J."/>
            <person name="Enrico T."/>
            <person name="Nicola S."/>
        </authorList>
    </citation>
    <scope>NUCLEOTIDE SEQUENCE [LARGE SCALE GENOMIC DNA]</scope>
    <source>
        <strain evidence="2 3">DSM 44339</strain>
    </source>
</reference>
<gene>
    <name evidence="2" type="ORF">AWC01_06735</name>
    <name evidence="1" type="ORF">MDOR_28330</name>
</gene>
<dbReference type="Proteomes" id="UP000193564">
    <property type="component" value="Unassembled WGS sequence"/>
</dbReference>
<organism evidence="2 3">
    <name type="scientific">Mycolicibacterium doricum</name>
    <dbReference type="NCBI Taxonomy" id="126673"/>
    <lineage>
        <taxon>Bacteria</taxon>
        <taxon>Bacillati</taxon>
        <taxon>Actinomycetota</taxon>
        <taxon>Actinomycetes</taxon>
        <taxon>Mycobacteriales</taxon>
        <taxon>Mycobacteriaceae</taxon>
        <taxon>Mycolicibacterium</taxon>
    </lineage>
</organism>
<evidence type="ECO:0000313" key="4">
    <source>
        <dbReference type="Proteomes" id="UP000467201"/>
    </source>
</evidence>
<dbReference type="EMBL" id="LQOS01000019">
    <property type="protein sequence ID" value="ORV43190.1"/>
    <property type="molecule type" value="Genomic_DNA"/>
</dbReference>